<keyword evidence="6" id="KW-1185">Reference proteome</keyword>
<evidence type="ECO:0000256" key="2">
    <source>
        <dbReference type="ARBA" id="ARBA00022490"/>
    </source>
</evidence>
<dbReference type="PRINTS" id="PR00081">
    <property type="entry name" value="GDHRDH"/>
</dbReference>
<name>A0ABX2EHC7_9BURK</name>
<dbReference type="SUPFAM" id="SSF51735">
    <property type="entry name" value="NAD(P)-binding Rossmann-fold domains"/>
    <property type="match status" value="1"/>
</dbReference>
<evidence type="ECO:0000256" key="4">
    <source>
        <dbReference type="ARBA" id="ARBA00023002"/>
    </source>
</evidence>
<protein>
    <submittedName>
        <fullName evidence="5">SDR family NAD(P)-dependent oxidoreductase</fullName>
    </submittedName>
</protein>
<dbReference type="InterPro" id="IPR036291">
    <property type="entry name" value="NAD(P)-bd_dom_sf"/>
</dbReference>
<dbReference type="InterPro" id="IPR002347">
    <property type="entry name" value="SDR_fam"/>
</dbReference>
<dbReference type="Proteomes" id="UP000737171">
    <property type="component" value="Unassembled WGS sequence"/>
</dbReference>
<dbReference type="EMBL" id="JABRWJ010000004">
    <property type="protein sequence ID" value="NRF68024.1"/>
    <property type="molecule type" value="Genomic_DNA"/>
</dbReference>
<keyword evidence="4" id="KW-0560">Oxidoreductase</keyword>
<dbReference type="PANTHER" id="PTHR44085">
    <property type="entry name" value="SEPIAPTERIN REDUCTASE"/>
    <property type="match status" value="1"/>
</dbReference>
<sequence>MQHHLYIVTGSSRGLGAALVGRLLKPEHVVLGIARHANPALQARAETEGGALAQWPLDLNNPLPVAERLRGWLADIDAQSIASATLINNAAAIGGGAPLGQVPLTALSNALRVGLEAALLLSATFLEVTANWSGQRRVLNISSGLGRRAMAGSAAYCAAKAGMDHFSRALQLEQAGEGNPARIVAMAPGVIDTDMQVELRAADPSRFPERERFVQMQNDGLLVSADACAEALLARLARDDFGSEVIADLRS</sequence>
<keyword evidence="2" id="KW-0963">Cytoplasm</keyword>
<evidence type="ECO:0000313" key="5">
    <source>
        <dbReference type="EMBL" id="NRF68024.1"/>
    </source>
</evidence>
<evidence type="ECO:0000256" key="3">
    <source>
        <dbReference type="ARBA" id="ARBA00022857"/>
    </source>
</evidence>
<reference evidence="5 6" key="1">
    <citation type="submission" date="2020-05" db="EMBL/GenBank/DDBJ databases">
        <title>Aquincola sp. isolate from soil.</title>
        <authorList>
            <person name="Han J."/>
            <person name="Kim D.-U."/>
        </authorList>
    </citation>
    <scope>NUCLEOTIDE SEQUENCE [LARGE SCALE GENOMIC DNA]</scope>
    <source>
        <strain evidence="5 6">S2</strain>
    </source>
</reference>
<dbReference type="Gene3D" id="3.40.50.720">
    <property type="entry name" value="NAD(P)-binding Rossmann-like Domain"/>
    <property type="match status" value="1"/>
</dbReference>
<dbReference type="PROSITE" id="PS00061">
    <property type="entry name" value="ADH_SHORT"/>
    <property type="match status" value="1"/>
</dbReference>
<evidence type="ECO:0000313" key="6">
    <source>
        <dbReference type="Proteomes" id="UP000737171"/>
    </source>
</evidence>
<dbReference type="InterPro" id="IPR051721">
    <property type="entry name" value="Biopterin_syn/organic_redct"/>
</dbReference>
<dbReference type="RefSeq" id="WP_173123298.1">
    <property type="nucleotide sequence ID" value="NZ_JABRWJ010000004.1"/>
</dbReference>
<dbReference type="Pfam" id="PF00106">
    <property type="entry name" value="adh_short"/>
    <property type="match status" value="1"/>
</dbReference>
<proteinExistence type="predicted"/>
<gene>
    <name evidence="5" type="ORF">HLB44_13605</name>
</gene>
<dbReference type="InterPro" id="IPR020904">
    <property type="entry name" value="Sc_DH/Rdtase_CS"/>
</dbReference>
<accession>A0ABX2EHC7</accession>
<keyword evidence="3" id="KW-0521">NADP</keyword>
<comment type="subcellular location">
    <subcellularLocation>
        <location evidence="1">Cytoplasm</location>
    </subcellularLocation>
</comment>
<evidence type="ECO:0000256" key="1">
    <source>
        <dbReference type="ARBA" id="ARBA00004496"/>
    </source>
</evidence>
<comment type="caution">
    <text evidence="5">The sequence shown here is derived from an EMBL/GenBank/DDBJ whole genome shotgun (WGS) entry which is preliminary data.</text>
</comment>
<dbReference type="PANTHER" id="PTHR44085:SF2">
    <property type="entry name" value="SEPIAPTERIN REDUCTASE"/>
    <property type="match status" value="1"/>
</dbReference>
<organism evidence="5 6">
    <name type="scientific">Pseudaquabacterium terrae</name>
    <dbReference type="NCBI Taxonomy" id="2732868"/>
    <lineage>
        <taxon>Bacteria</taxon>
        <taxon>Pseudomonadati</taxon>
        <taxon>Pseudomonadota</taxon>
        <taxon>Betaproteobacteria</taxon>
        <taxon>Burkholderiales</taxon>
        <taxon>Sphaerotilaceae</taxon>
        <taxon>Pseudaquabacterium</taxon>
    </lineage>
</organism>